<accession>A0A0A1TE57</accession>
<evidence type="ECO:0000259" key="5">
    <source>
        <dbReference type="PROSITE" id="PS50837"/>
    </source>
</evidence>
<keyword evidence="4" id="KW-0175">Coiled coil</keyword>
<dbReference type="InterPro" id="IPR015943">
    <property type="entry name" value="WD40/YVTN_repeat-like_dom_sf"/>
</dbReference>
<protein>
    <recommendedName>
        <fullName evidence="5">NACHT domain-containing protein</fullName>
    </recommendedName>
</protein>
<evidence type="ECO:0000256" key="4">
    <source>
        <dbReference type="SAM" id="Coils"/>
    </source>
</evidence>
<dbReference type="PANTHER" id="PTHR44019">
    <property type="entry name" value="WD REPEAT-CONTAINING PROTEIN 55"/>
    <property type="match status" value="1"/>
</dbReference>
<dbReference type="InterPro" id="IPR031359">
    <property type="entry name" value="NACHT_N"/>
</dbReference>
<dbReference type="Pfam" id="PF00400">
    <property type="entry name" value="WD40"/>
    <property type="match status" value="4"/>
</dbReference>
<feature type="repeat" description="WD" evidence="3">
    <location>
        <begin position="951"/>
        <end position="992"/>
    </location>
</feature>
<dbReference type="InterPro" id="IPR001680">
    <property type="entry name" value="WD40_rpt"/>
</dbReference>
<evidence type="ECO:0000256" key="2">
    <source>
        <dbReference type="ARBA" id="ARBA00022737"/>
    </source>
</evidence>
<evidence type="ECO:0000256" key="3">
    <source>
        <dbReference type="PROSITE-ProRule" id="PRU00221"/>
    </source>
</evidence>
<dbReference type="InterPro" id="IPR036322">
    <property type="entry name" value="WD40_repeat_dom_sf"/>
</dbReference>
<dbReference type="Pfam" id="PF25173">
    <property type="entry name" value="Beta-prop_WDR3_1st"/>
    <property type="match status" value="1"/>
</dbReference>
<proteinExistence type="predicted"/>
<dbReference type="CDD" id="cd00200">
    <property type="entry name" value="WD40"/>
    <property type="match status" value="1"/>
</dbReference>
<dbReference type="Gene3D" id="3.40.50.300">
    <property type="entry name" value="P-loop containing nucleotide triphosphate hydrolases"/>
    <property type="match status" value="1"/>
</dbReference>
<dbReference type="InterPro" id="IPR007111">
    <property type="entry name" value="NACHT_NTPase"/>
</dbReference>
<dbReference type="Gene3D" id="2.130.10.10">
    <property type="entry name" value="YVTN repeat-like/Quinoprotein amine dehydrogenase"/>
    <property type="match status" value="4"/>
</dbReference>
<feature type="repeat" description="WD" evidence="3">
    <location>
        <begin position="993"/>
        <end position="1034"/>
    </location>
</feature>
<dbReference type="Pfam" id="PF17100">
    <property type="entry name" value="NACHT_N"/>
    <property type="match status" value="1"/>
</dbReference>
<dbReference type="PROSITE" id="PS50837">
    <property type="entry name" value="NACHT"/>
    <property type="match status" value="1"/>
</dbReference>
<dbReference type="STRING" id="1531966.A0A0A1TE57"/>
<dbReference type="SUPFAM" id="SSF50978">
    <property type="entry name" value="WD40 repeat-like"/>
    <property type="match status" value="2"/>
</dbReference>
<dbReference type="GO" id="GO:0035097">
    <property type="term" value="C:histone methyltransferase complex"/>
    <property type="evidence" value="ECO:0007669"/>
    <property type="project" value="UniProtKB-ARBA"/>
</dbReference>
<dbReference type="HOGENOM" id="CLU_000288_6_16_1"/>
<feature type="repeat" description="WD" evidence="3">
    <location>
        <begin position="825"/>
        <end position="866"/>
    </location>
</feature>
<feature type="repeat" description="WD" evidence="3">
    <location>
        <begin position="783"/>
        <end position="824"/>
    </location>
</feature>
<dbReference type="PANTHER" id="PTHR44019:SF8">
    <property type="entry name" value="POC1 CENTRIOLAR PROTEIN HOMOLOG"/>
    <property type="match status" value="1"/>
</dbReference>
<dbReference type="PROSITE" id="PS50082">
    <property type="entry name" value="WD_REPEATS_2"/>
    <property type="match status" value="8"/>
</dbReference>
<evidence type="ECO:0000313" key="7">
    <source>
        <dbReference type="Proteomes" id="UP000039046"/>
    </source>
</evidence>
<dbReference type="InterPro" id="IPR056884">
    <property type="entry name" value="NPHP3-like_N"/>
</dbReference>
<dbReference type="OrthoDB" id="4961336at2759"/>
<reference evidence="6 7" key="1">
    <citation type="journal article" date="2015" name="Genome Announc.">
        <title>Draft Genome Sequence and Gene Annotation of the Entomopathogenic Fungus Verticillium hemipterigenum.</title>
        <authorList>
            <person name="Horn F."/>
            <person name="Habel A."/>
            <person name="Scharf D.H."/>
            <person name="Dworschak J."/>
            <person name="Brakhage A.A."/>
            <person name="Guthke R."/>
            <person name="Hertweck C."/>
            <person name="Linde J."/>
        </authorList>
    </citation>
    <scope>NUCLEOTIDE SEQUENCE [LARGE SCALE GENOMIC DNA]</scope>
</reference>
<gene>
    <name evidence="6" type="ORF">VHEMI04400</name>
</gene>
<keyword evidence="7" id="KW-1185">Reference proteome</keyword>
<organism evidence="6 7">
    <name type="scientific">[Torrubiella] hemipterigena</name>
    <dbReference type="NCBI Taxonomy" id="1531966"/>
    <lineage>
        <taxon>Eukaryota</taxon>
        <taxon>Fungi</taxon>
        <taxon>Dikarya</taxon>
        <taxon>Ascomycota</taxon>
        <taxon>Pezizomycotina</taxon>
        <taxon>Sordariomycetes</taxon>
        <taxon>Hypocreomycetidae</taxon>
        <taxon>Hypocreales</taxon>
        <taxon>Clavicipitaceae</taxon>
        <taxon>Clavicipitaceae incertae sedis</taxon>
        <taxon>'Torrubiella' clade</taxon>
    </lineage>
</organism>
<sequence length="1160" mass="129033">MVGVSLVLPMLKNPVMAEEARSTGFTYVTSQMRYYAAMESLLLPEDMESVRRADLASRLTDLYSLVIEFQIRCVIHLYRSRTKNFFRGAINYDDWKGTLARIKSAEQDLETKFFKAQSAQSVETLRRMQREAEESRRRLESTMDEIVQLMREQLGVAARMDRRMELAEDRACIEALSKEDPRDDKARILSQKGGLLEDSYRWVFTNEDFQQWRRRDNGLLWLRGDPGKGKTMLVCAIIDKLEASAWMVNVCYFFCQATDERISSGTAVLRGLIHMLVKQQPSLMPHLRKAYEDAKLVEGRNTWVTLSQLFDKIVNDDQLDETYLLIDALDECITDLTLLLGLVDKYASHPRIKWLVSSRNELAIAERLDRPNIGSQLSLELNAASVSSAVHSYIQHKVGELKALKGYTQIQHDNLSLYLADNASDTFLWVALVCQHLRRLTCWAGLDTIKRGLFPPGLKALYRRMLDQVNSTYFADLCIRILAVVCTVYRPITIDELPSIVELPNNLAEDSGALQEILNTCGSFISTKSGVIATVHQSAVDFLKDQASDEIFPAGPKDVHYKVFIHSLDSLSAVLRRDIYNLVDPAYRFQNIQRPDPDPLAAVGYSSVYWIDHLGECISLSTETEIIEIINQFMQKKYLYWIEALSLLGKISQGVQSITKLKELTLRVSDVLLRDTIHDADRFLRYFKVAVELAPLQIYISGLLFSPTNSLTRTNFQQDRIGRLSLDSPVSPEWSACIQTLEGHSNPVTSVIFAPDGQSIASGSDDKTVRIWDTVTGSCKHVLEGHSNPVTSVIFSPDGQSIASGSDDKTVRIWDTVTGSCKHVLEGHSYPVTSVIFSPDGQSIASGSDDKTVRIWDTVTGSCKHVLEGHSYPVTSVIFSPDGQSIASGSDDKTVRIWDTVTGSCKHVLEGHSYQVTSVIFSPDGQSIASGSDDKTVRIWDAVTSRCKHTLEGHGRSVRSVVFSPDGQSIASGSDDKTVRIWDAVTGSCKHVLEGHSNPVTSVIFSPDGQSIASGSDDKTVRIWDAVTGSCKHVLEGHSYSVTSIIFSLDGQSIASGSDDKAIQIWDAVTGSCKHALEGHSRWITSAIFSLDEHGTPPLKLQNNIELNIGGGDDWIMVDGSHSLWLPAEYRPTQFAVKGSHLALGCASGRVLLFHILAQE</sequence>
<evidence type="ECO:0000313" key="6">
    <source>
        <dbReference type="EMBL" id="CEJ87393.1"/>
    </source>
</evidence>
<dbReference type="EMBL" id="CDHN01000002">
    <property type="protein sequence ID" value="CEJ87393.1"/>
    <property type="molecule type" value="Genomic_DNA"/>
</dbReference>
<feature type="repeat" description="WD" evidence="3">
    <location>
        <begin position="909"/>
        <end position="950"/>
    </location>
</feature>
<dbReference type="SUPFAM" id="SSF52540">
    <property type="entry name" value="P-loop containing nucleoside triphosphate hydrolases"/>
    <property type="match status" value="1"/>
</dbReference>
<dbReference type="FunFam" id="2.130.10.10:FF:000228">
    <property type="entry name" value="COMPASS-like H3K4 histone methylase component WDR5A"/>
    <property type="match status" value="1"/>
</dbReference>
<name>A0A0A1TE57_9HYPO</name>
<dbReference type="Pfam" id="PF24883">
    <property type="entry name" value="NPHP3_N"/>
    <property type="match status" value="1"/>
</dbReference>
<dbReference type="Proteomes" id="UP000039046">
    <property type="component" value="Unassembled WGS sequence"/>
</dbReference>
<dbReference type="InterPro" id="IPR027417">
    <property type="entry name" value="P-loop_NTPase"/>
</dbReference>
<feature type="repeat" description="WD" evidence="3">
    <location>
        <begin position="867"/>
        <end position="908"/>
    </location>
</feature>
<dbReference type="AlphaFoldDB" id="A0A0A1TE57"/>
<feature type="repeat" description="WD" evidence="3">
    <location>
        <begin position="741"/>
        <end position="782"/>
    </location>
</feature>
<dbReference type="PROSITE" id="PS50294">
    <property type="entry name" value="WD_REPEATS_REGION"/>
    <property type="match status" value="8"/>
</dbReference>
<dbReference type="SMART" id="SM00320">
    <property type="entry name" value="WD40"/>
    <property type="match status" value="9"/>
</dbReference>
<dbReference type="PRINTS" id="PR00320">
    <property type="entry name" value="GPROTEINBRPT"/>
</dbReference>
<keyword evidence="1 3" id="KW-0853">WD repeat</keyword>
<evidence type="ECO:0000256" key="1">
    <source>
        <dbReference type="ARBA" id="ARBA00022574"/>
    </source>
</evidence>
<feature type="coiled-coil region" evidence="4">
    <location>
        <begin position="122"/>
        <end position="152"/>
    </location>
</feature>
<dbReference type="InterPro" id="IPR050505">
    <property type="entry name" value="WDR55/POC1"/>
</dbReference>
<feature type="repeat" description="WD" evidence="3">
    <location>
        <begin position="1035"/>
        <end position="1076"/>
    </location>
</feature>
<dbReference type="InterPro" id="IPR020472">
    <property type="entry name" value="WD40_PAC1"/>
</dbReference>
<keyword evidence="2" id="KW-0677">Repeat</keyword>
<feature type="domain" description="NACHT" evidence="5">
    <location>
        <begin position="218"/>
        <end position="439"/>
    </location>
</feature>